<evidence type="ECO:0000256" key="1">
    <source>
        <dbReference type="ARBA" id="ARBA00004741"/>
    </source>
</evidence>
<dbReference type="InterPro" id="IPR002912">
    <property type="entry name" value="ACT_dom"/>
</dbReference>
<dbReference type="PROSITE" id="PS51171">
    <property type="entry name" value="PREPHENATE_DEHYDR_3"/>
    <property type="match status" value="1"/>
</dbReference>
<protein>
    <recommendedName>
        <fullName evidence="3">Prephenate dehydratase</fullName>
        <ecNumber evidence="2">4.2.1.51</ecNumber>
    </recommendedName>
</protein>
<evidence type="ECO:0000256" key="2">
    <source>
        <dbReference type="ARBA" id="ARBA00013147"/>
    </source>
</evidence>
<dbReference type="OrthoDB" id="9802281at2"/>
<gene>
    <name evidence="12" type="ordered locus">Ccur_08570</name>
</gene>
<keyword evidence="6" id="KW-0584">Phenylalanine biosynthesis</keyword>
<keyword evidence="5" id="KW-0057">Aromatic amino acid biosynthesis</keyword>
<dbReference type="RefSeq" id="WP_012803246.1">
    <property type="nucleotide sequence ID" value="NC_013170.1"/>
</dbReference>
<feature type="domain" description="ACT" evidence="11">
    <location>
        <begin position="206"/>
        <end position="283"/>
    </location>
</feature>
<dbReference type="CDD" id="cd04905">
    <property type="entry name" value="ACT_CM-PDT"/>
    <property type="match status" value="1"/>
</dbReference>
<comment type="pathway">
    <text evidence="1">Amino-acid biosynthesis; L-phenylalanine biosynthesis; phenylpyruvate from prephenate: step 1/1.</text>
</comment>
<dbReference type="SUPFAM" id="SSF55021">
    <property type="entry name" value="ACT-like"/>
    <property type="match status" value="1"/>
</dbReference>
<comment type="catalytic activity">
    <reaction evidence="8">
        <text>prephenate + H(+) = 3-phenylpyruvate + CO2 + H2O</text>
        <dbReference type="Rhea" id="RHEA:21648"/>
        <dbReference type="ChEBI" id="CHEBI:15377"/>
        <dbReference type="ChEBI" id="CHEBI:15378"/>
        <dbReference type="ChEBI" id="CHEBI:16526"/>
        <dbReference type="ChEBI" id="CHEBI:18005"/>
        <dbReference type="ChEBI" id="CHEBI:29934"/>
        <dbReference type="EC" id="4.2.1.51"/>
    </reaction>
</comment>
<keyword evidence="13" id="KW-1185">Reference proteome</keyword>
<feature type="domain" description="Prephenate dehydratase" evidence="10">
    <location>
        <begin position="5"/>
        <end position="190"/>
    </location>
</feature>
<dbReference type="KEGG" id="ccu:Ccur_08570"/>
<keyword evidence="7" id="KW-0456">Lyase</keyword>
<dbReference type="PIRSF" id="PIRSF001500">
    <property type="entry name" value="Chor_mut_pdt_Ppr"/>
    <property type="match status" value="1"/>
</dbReference>
<dbReference type="NCBIfam" id="NF008865">
    <property type="entry name" value="PRK11898.1"/>
    <property type="match status" value="1"/>
</dbReference>
<dbReference type="CDD" id="cd13532">
    <property type="entry name" value="PBP2_PDT_like"/>
    <property type="match status" value="1"/>
</dbReference>
<dbReference type="PANTHER" id="PTHR21022">
    <property type="entry name" value="PREPHENATE DEHYDRATASE P PROTEIN"/>
    <property type="match status" value="1"/>
</dbReference>
<dbReference type="Gene3D" id="3.40.190.10">
    <property type="entry name" value="Periplasmic binding protein-like II"/>
    <property type="match status" value="2"/>
</dbReference>
<dbReference type="InterPro" id="IPR008242">
    <property type="entry name" value="Chor_mutase/pphenate_deHydtase"/>
</dbReference>
<evidence type="ECO:0000256" key="3">
    <source>
        <dbReference type="ARBA" id="ARBA00021872"/>
    </source>
</evidence>
<evidence type="ECO:0000313" key="12">
    <source>
        <dbReference type="EMBL" id="ACU94559.1"/>
    </source>
</evidence>
<dbReference type="UniPathway" id="UPA00121">
    <property type="reaction ID" value="UER00345"/>
</dbReference>
<evidence type="ECO:0000313" key="13">
    <source>
        <dbReference type="Proteomes" id="UP000000954"/>
    </source>
</evidence>
<proteinExistence type="predicted"/>
<evidence type="ECO:0000256" key="6">
    <source>
        <dbReference type="ARBA" id="ARBA00023222"/>
    </source>
</evidence>
<dbReference type="eggNOG" id="COG0077">
    <property type="taxonomic scope" value="Bacteria"/>
</dbReference>
<dbReference type="Pfam" id="PF00800">
    <property type="entry name" value="PDT"/>
    <property type="match status" value="1"/>
</dbReference>
<dbReference type="HOGENOM" id="CLU_035008_0_0_11"/>
<dbReference type="InterPro" id="IPR045865">
    <property type="entry name" value="ACT-like_dom_sf"/>
</dbReference>
<evidence type="ECO:0000256" key="4">
    <source>
        <dbReference type="ARBA" id="ARBA00022605"/>
    </source>
</evidence>
<dbReference type="PROSITE" id="PS51671">
    <property type="entry name" value="ACT"/>
    <property type="match status" value="1"/>
</dbReference>
<evidence type="ECO:0000256" key="5">
    <source>
        <dbReference type="ARBA" id="ARBA00023141"/>
    </source>
</evidence>
<dbReference type="EC" id="4.2.1.51" evidence="2"/>
<name>C7MNR9_CRYCD</name>
<accession>C7MNR9</accession>
<sequence>MEKTTIAYLGPAGTNCDEAARVFACHMGKESTTDNFDFIACPSFAEVFDAVEREQTDYGVVAVENSLEGSVTSTLDLFAFGGTSRIVGQTVLDIHHCLLIAPTADLADVQRVASHPQGLAQCRRFLSEQLRGCETITVSSTAEAARLAATDPHMAAIADEYAAKLYGTQVYAREIGDRVRNATSFALISRSKQPTFSHDGVWKTSLALFLQDNKKGSLNMILSEFAYAGIDLSMIQSRPTKQGLGDYMFFVDILGRESDPRVQTALNCLRLKLREVKVLGTYPLLS</sequence>
<dbReference type="GO" id="GO:0004664">
    <property type="term" value="F:prephenate dehydratase activity"/>
    <property type="evidence" value="ECO:0007669"/>
    <property type="project" value="UniProtKB-EC"/>
</dbReference>
<evidence type="ECO:0000256" key="8">
    <source>
        <dbReference type="ARBA" id="ARBA00047848"/>
    </source>
</evidence>
<evidence type="ECO:0000259" key="10">
    <source>
        <dbReference type="PROSITE" id="PS51171"/>
    </source>
</evidence>
<evidence type="ECO:0000256" key="7">
    <source>
        <dbReference type="ARBA" id="ARBA00023239"/>
    </source>
</evidence>
<evidence type="ECO:0000256" key="9">
    <source>
        <dbReference type="PIRSR" id="PIRSR001500-2"/>
    </source>
</evidence>
<dbReference type="EMBL" id="CP001682">
    <property type="protein sequence ID" value="ACU94559.1"/>
    <property type="molecule type" value="Genomic_DNA"/>
</dbReference>
<dbReference type="Pfam" id="PF01842">
    <property type="entry name" value="ACT"/>
    <property type="match status" value="1"/>
</dbReference>
<organism evidence="12 13">
    <name type="scientific">Cryptobacterium curtum (strain ATCC 700683 / DSM 15641 / CCUG 43107 / 12-3)</name>
    <dbReference type="NCBI Taxonomy" id="469378"/>
    <lineage>
        <taxon>Bacteria</taxon>
        <taxon>Bacillati</taxon>
        <taxon>Actinomycetota</taxon>
        <taxon>Coriobacteriia</taxon>
        <taxon>Eggerthellales</taxon>
        <taxon>Eggerthellaceae</taxon>
        <taxon>Cryptobacterium</taxon>
    </lineage>
</organism>
<evidence type="ECO:0000259" key="11">
    <source>
        <dbReference type="PROSITE" id="PS51671"/>
    </source>
</evidence>
<dbReference type="GO" id="GO:0005737">
    <property type="term" value="C:cytoplasm"/>
    <property type="evidence" value="ECO:0007669"/>
    <property type="project" value="TreeGrafter"/>
</dbReference>
<feature type="site" description="Essential for prephenate dehydratase activity" evidence="9">
    <location>
        <position position="183"/>
    </location>
</feature>
<dbReference type="STRING" id="469378.Ccur_08570"/>
<dbReference type="InterPro" id="IPR001086">
    <property type="entry name" value="Preph_deHydtase"/>
</dbReference>
<keyword evidence="4" id="KW-0028">Amino-acid biosynthesis</keyword>
<dbReference type="Gene3D" id="3.30.70.260">
    <property type="match status" value="1"/>
</dbReference>
<dbReference type="SUPFAM" id="SSF53850">
    <property type="entry name" value="Periplasmic binding protein-like II"/>
    <property type="match status" value="1"/>
</dbReference>
<dbReference type="AlphaFoldDB" id="C7MNR9"/>
<dbReference type="FunFam" id="3.40.190.10:FF:000034">
    <property type="entry name" value="Chorismate mutase/prephenate dehydratase"/>
    <property type="match status" value="1"/>
</dbReference>
<reference evidence="12 13" key="1">
    <citation type="journal article" date="2009" name="Stand. Genomic Sci.">
        <title>Complete genome sequence of Cryptobacterium curtum type strain (12-3).</title>
        <authorList>
            <person name="Mavrommatis K."/>
            <person name="Pukall R."/>
            <person name="Rohde C."/>
            <person name="Chen F."/>
            <person name="Sims D."/>
            <person name="Brettin T."/>
            <person name="Kuske C."/>
            <person name="Detter J.C."/>
            <person name="Han C."/>
            <person name="Lapidus A."/>
            <person name="Copeland A."/>
            <person name="Glavina Del Rio T."/>
            <person name="Nolan M."/>
            <person name="Lucas S."/>
            <person name="Tice H."/>
            <person name="Cheng J.F."/>
            <person name="Bruce D."/>
            <person name="Goodwin L."/>
            <person name="Pitluck S."/>
            <person name="Ovchinnikova G."/>
            <person name="Pati A."/>
            <person name="Ivanova N."/>
            <person name="Chen A."/>
            <person name="Palaniappan K."/>
            <person name="Chain P."/>
            <person name="D'haeseleer P."/>
            <person name="Goker M."/>
            <person name="Bristow J."/>
            <person name="Eisen J.A."/>
            <person name="Markowitz V."/>
            <person name="Hugenholtz P."/>
            <person name="Rohde M."/>
            <person name="Klenk H.P."/>
            <person name="Kyrpides N.C."/>
        </authorList>
    </citation>
    <scope>NUCLEOTIDE SEQUENCE [LARGE SCALE GENOMIC DNA]</scope>
    <source>
        <strain evidence="13">ATCC 700683 / DSM 15641 / 12-3</strain>
    </source>
</reference>
<dbReference type="Proteomes" id="UP000000954">
    <property type="component" value="Chromosome"/>
</dbReference>
<dbReference type="GO" id="GO:0009094">
    <property type="term" value="P:L-phenylalanine biosynthetic process"/>
    <property type="evidence" value="ECO:0007669"/>
    <property type="project" value="UniProtKB-UniPathway"/>
</dbReference>
<dbReference type="PANTHER" id="PTHR21022:SF19">
    <property type="entry name" value="PREPHENATE DEHYDRATASE-RELATED"/>
    <property type="match status" value="1"/>
</dbReference>